<dbReference type="Gene3D" id="3.30.450.350">
    <property type="entry name" value="CHASE domain"/>
    <property type="match status" value="1"/>
</dbReference>
<keyword evidence="2 7" id="KW-0812">Transmembrane</keyword>
<evidence type="ECO:0000313" key="10">
    <source>
        <dbReference type="EMBL" id="CAE2325153.1"/>
    </source>
</evidence>
<dbReference type="InterPro" id="IPR029787">
    <property type="entry name" value="Nucleotide_cyclase"/>
</dbReference>
<dbReference type="GO" id="GO:0007168">
    <property type="term" value="P:receptor guanylyl cyclase signaling pathway"/>
    <property type="evidence" value="ECO:0007669"/>
    <property type="project" value="TreeGrafter"/>
</dbReference>
<evidence type="ECO:0008006" key="11">
    <source>
        <dbReference type="Google" id="ProtNLM"/>
    </source>
</evidence>
<dbReference type="PROSITE" id="PS50839">
    <property type="entry name" value="CHASE"/>
    <property type="match status" value="1"/>
</dbReference>
<dbReference type="Pfam" id="PF03924">
    <property type="entry name" value="CHASE"/>
    <property type="match status" value="1"/>
</dbReference>
<feature type="transmembrane region" description="Helical" evidence="7">
    <location>
        <begin position="58"/>
        <end position="77"/>
    </location>
</feature>
<dbReference type="SMART" id="SM01079">
    <property type="entry name" value="CHASE"/>
    <property type="match status" value="1"/>
</dbReference>
<dbReference type="EMBL" id="HBKN01037976">
    <property type="protein sequence ID" value="CAE2325153.1"/>
    <property type="molecule type" value="Transcribed_RNA"/>
</dbReference>
<evidence type="ECO:0000256" key="6">
    <source>
        <dbReference type="ARBA" id="ARBA00023239"/>
    </source>
</evidence>
<dbReference type="Gene3D" id="3.30.70.1230">
    <property type="entry name" value="Nucleotide cyclase"/>
    <property type="match status" value="1"/>
</dbReference>
<dbReference type="GO" id="GO:0005886">
    <property type="term" value="C:plasma membrane"/>
    <property type="evidence" value="ECO:0007669"/>
    <property type="project" value="TreeGrafter"/>
</dbReference>
<evidence type="ECO:0000256" key="7">
    <source>
        <dbReference type="SAM" id="Phobius"/>
    </source>
</evidence>
<evidence type="ECO:0000256" key="2">
    <source>
        <dbReference type="ARBA" id="ARBA00022692"/>
    </source>
</evidence>
<protein>
    <recommendedName>
        <fullName evidence="11">Guanylate cyclase domain-containing protein</fullName>
    </recommendedName>
</protein>
<proteinExistence type="predicted"/>
<evidence type="ECO:0000256" key="5">
    <source>
        <dbReference type="ARBA" id="ARBA00023136"/>
    </source>
</evidence>
<dbReference type="GO" id="GO:0001653">
    <property type="term" value="F:peptide receptor activity"/>
    <property type="evidence" value="ECO:0007669"/>
    <property type="project" value="TreeGrafter"/>
</dbReference>
<dbReference type="GO" id="GO:0035556">
    <property type="term" value="P:intracellular signal transduction"/>
    <property type="evidence" value="ECO:0007669"/>
    <property type="project" value="InterPro"/>
</dbReference>
<gene>
    <name evidence="10" type="ORF">GTHE00462_LOCUS29761</name>
</gene>
<keyword evidence="5 7" id="KW-0472">Membrane</keyword>
<comment type="subcellular location">
    <subcellularLocation>
        <location evidence="1">Membrane</location>
    </subcellularLocation>
</comment>
<dbReference type="InterPro" id="IPR050401">
    <property type="entry name" value="Cyclic_nucleotide_synthase"/>
</dbReference>
<dbReference type="CDD" id="cd07302">
    <property type="entry name" value="CHD"/>
    <property type="match status" value="1"/>
</dbReference>
<evidence type="ECO:0000259" key="9">
    <source>
        <dbReference type="PROSITE" id="PS50839"/>
    </source>
</evidence>
<keyword evidence="6" id="KW-0456">Lyase</keyword>
<name>A0A7S4P6U7_GUITH</name>
<feature type="domain" description="CHASE" evidence="9">
    <location>
        <begin position="217"/>
        <end position="308"/>
    </location>
</feature>
<evidence type="ECO:0000256" key="3">
    <source>
        <dbReference type="ARBA" id="ARBA00022741"/>
    </source>
</evidence>
<feature type="transmembrane region" description="Helical" evidence="7">
    <location>
        <begin position="399"/>
        <end position="419"/>
    </location>
</feature>
<reference evidence="10" key="1">
    <citation type="submission" date="2021-01" db="EMBL/GenBank/DDBJ databases">
        <authorList>
            <person name="Corre E."/>
            <person name="Pelletier E."/>
            <person name="Niang G."/>
            <person name="Scheremetjew M."/>
            <person name="Finn R."/>
            <person name="Kale V."/>
            <person name="Holt S."/>
            <person name="Cochrane G."/>
            <person name="Meng A."/>
            <person name="Brown T."/>
            <person name="Cohen L."/>
        </authorList>
    </citation>
    <scope>NUCLEOTIDE SEQUENCE</scope>
    <source>
        <strain evidence="10">CCMP 2712</strain>
    </source>
</reference>
<dbReference type="InterPro" id="IPR006189">
    <property type="entry name" value="CHASE_dom"/>
</dbReference>
<accession>A0A7S4P6U7</accession>
<dbReference type="InterPro" id="IPR001054">
    <property type="entry name" value="A/G_cyclase"/>
</dbReference>
<evidence type="ECO:0000259" key="8">
    <source>
        <dbReference type="PROSITE" id="PS50125"/>
    </source>
</evidence>
<keyword evidence="3" id="KW-0547">Nucleotide-binding</keyword>
<dbReference type="PANTHER" id="PTHR11920">
    <property type="entry name" value="GUANYLYL CYCLASE"/>
    <property type="match status" value="1"/>
</dbReference>
<dbReference type="GO" id="GO:0004016">
    <property type="term" value="F:adenylate cyclase activity"/>
    <property type="evidence" value="ECO:0007669"/>
    <property type="project" value="TreeGrafter"/>
</dbReference>
<evidence type="ECO:0000256" key="4">
    <source>
        <dbReference type="ARBA" id="ARBA00022989"/>
    </source>
</evidence>
<evidence type="ECO:0000256" key="1">
    <source>
        <dbReference type="ARBA" id="ARBA00004370"/>
    </source>
</evidence>
<dbReference type="InterPro" id="IPR042240">
    <property type="entry name" value="CHASE_sf"/>
</dbReference>
<dbReference type="SUPFAM" id="SSF55073">
    <property type="entry name" value="Nucleotide cyclase"/>
    <property type="match status" value="1"/>
</dbReference>
<keyword evidence="4 7" id="KW-1133">Transmembrane helix</keyword>
<sequence length="718" mass="78511">MSGSSNNPGGNSANSNNPGGNSAIFSSTASTGYQIQQEIQINGCCKADNRAVICLRSIVVLSLIIATSVVATLAYYYSRKFEHSLFLLEYEDSAALLKEGFQRGVDIKVATSESLSKLFTYRFEKENVWPNVTLEGFVDLAAGQILLSRSRAISYNPIIVPSNRNQWEAYARDELKKQGLSSIITPQFIYMKNGSSSVSDTMSLTSAQSAYPENMVPVWQITPLETNTKAIFFNLHSEPSRRLALDDMVANKIPALTAILQLVQDNVTRPSSILFYPVFNSSNSSLPRSVIGSISVVFSWDDVLAQTLPTYIAGMVCVLRAQGQRTNQTHSYVLAGGKVNYLGAGDQHDSAFDSLGYTVNASLRGSNIDAGVGNSLIQYSMSVYPSAEMRSQYETDKPAIYTAVVVLIFFFTSAMFFMYDYLVQHRQATLTAAADHAGKIVDSLFPSIVRARLFGTTTVTTTASAQREMESPAVRLKRFFRSSSQVTEKRDSVTGPSPFQFSAPIADVFQSTTILFADIAGFTAWSSTHPPEHVFRLLESMYREFDLCAKERGVFKVETIGDCYMAVCGLPDPREDHAVAMSQFALDMQIKMEGVTQALAPELGADVLNLKLRSGMHSGPVTAGVLRGEKSRFQLFGDTVNTASRMESTGAPSRIQVSEQTANLLIQAGVSHWLTPRDTKVQAKGKGELQTFWLTAPSVPPHAQVTVLGSTPEQARSI</sequence>
<organism evidence="10">
    <name type="scientific">Guillardia theta</name>
    <name type="common">Cryptophyte</name>
    <name type="synonym">Cryptomonas phi</name>
    <dbReference type="NCBI Taxonomy" id="55529"/>
    <lineage>
        <taxon>Eukaryota</taxon>
        <taxon>Cryptophyceae</taxon>
        <taxon>Pyrenomonadales</taxon>
        <taxon>Geminigeraceae</taxon>
        <taxon>Guillardia</taxon>
    </lineage>
</organism>
<feature type="domain" description="Guanylate cyclase" evidence="8">
    <location>
        <begin position="513"/>
        <end position="647"/>
    </location>
</feature>
<dbReference type="PANTHER" id="PTHR11920:SF335">
    <property type="entry name" value="GUANYLATE CYCLASE"/>
    <property type="match status" value="1"/>
</dbReference>
<dbReference type="GO" id="GO:0004383">
    <property type="term" value="F:guanylate cyclase activity"/>
    <property type="evidence" value="ECO:0007669"/>
    <property type="project" value="TreeGrafter"/>
</dbReference>
<dbReference type="SMART" id="SM00044">
    <property type="entry name" value="CYCc"/>
    <property type="match status" value="1"/>
</dbReference>
<dbReference type="Pfam" id="PF00211">
    <property type="entry name" value="Guanylate_cyc"/>
    <property type="match status" value="1"/>
</dbReference>
<dbReference type="PROSITE" id="PS50125">
    <property type="entry name" value="GUANYLATE_CYCLASE_2"/>
    <property type="match status" value="1"/>
</dbReference>
<dbReference type="AlphaFoldDB" id="A0A7S4P6U7"/>
<dbReference type="GO" id="GO:0000166">
    <property type="term" value="F:nucleotide binding"/>
    <property type="evidence" value="ECO:0007669"/>
    <property type="project" value="UniProtKB-KW"/>
</dbReference>